<gene>
    <name evidence="2" type="ordered locus">Mspyr1_32430</name>
</gene>
<proteinExistence type="predicted"/>
<name>E6TE10_MYCSR</name>
<feature type="compositionally biased region" description="Basic and acidic residues" evidence="1">
    <location>
        <begin position="343"/>
        <end position="354"/>
    </location>
</feature>
<dbReference type="HOGENOM" id="CLU_782611_0_0_11"/>
<evidence type="ECO:0000313" key="3">
    <source>
        <dbReference type="Proteomes" id="UP000008916"/>
    </source>
</evidence>
<dbReference type="AlphaFoldDB" id="E6TE10"/>
<keyword evidence="3" id="KW-1185">Reference proteome</keyword>
<dbReference type="KEGG" id="msp:Mspyr1_32430"/>
<dbReference type="Proteomes" id="UP000008916">
    <property type="component" value="Chromosome"/>
</dbReference>
<dbReference type="RefSeq" id="WP_013471966.1">
    <property type="nucleotide sequence ID" value="NC_014814.1"/>
</dbReference>
<protein>
    <submittedName>
        <fullName evidence="2">Uncharacterized protein</fullName>
    </submittedName>
</protein>
<feature type="region of interest" description="Disordered" evidence="1">
    <location>
        <begin position="304"/>
        <end position="354"/>
    </location>
</feature>
<reference evidence="2 3" key="1">
    <citation type="journal article" date="2011" name="Stand. Genomic Sci.">
        <title>Complete genome sequence of Mycobacterium sp. strain (Spyr1) and reclassification to Mycobacterium gilvum Spyr1.</title>
        <authorList>
            <person name="Kallimanis A."/>
            <person name="Karabika E."/>
            <person name="Mavromatis K."/>
            <person name="Lapidus A."/>
            <person name="Labutti K.M."/>
            <person name="Liolios K."/>
            <person name="Ivanova N."/>
            <person name="Goodwin L."/>
            <person name="Woyke T."/>
            <person name="Velentzas A.D."/>
            <person name="Perisynakis A."/>
            <person name="Ouzounis C.C."/>
            <person name="Kyrpides N.C."/>
            <person name="Koukkou A.I."/>
            <person name="Drainas C."/>
        </authorList>
    </citation>
    <scope>NUCLEOTIDE SEQUENCE [LARGE SCALE GENOMIC DNA]</scope>
    <source>
        <strain evidence="3">DSM 45189 / LMG 24558 / Spyr1</strain>
    </source>
</reference>
<organism evidence="2 3">
    <name type="scientific">Mycolicibacterium gilvum (strain DSM 45189 / LMG 24558 / Spyr1)</name>
    <name type="common">Mycobacterium gilvum</name>
    <dbReference type="NCBI Taxonomy" id="278137"/>
    <lineage>
        <taxon>Bacteria</taxon>
        <taxon>Bacillati</taxon>
        <taxon>Actinomycetota</taxon>
        <taxon>Actinomycetes</taxon>
        <taxon>Mycobacteriales</taxon>
        <taxon>Mycobacteriaceae</taxon>
        <taxon>Mycolicibacterium</taxon>
    </lineage>
</organism>
<dbReference type="EMBL" id="CP002385">
    <property type="protein sequence ID" value="ADT99854.1"/>
    <property type="molecule type" value="Genomic_DNA"/>
</dbReference>
<accession>E6TE10</accession>
<evidence type="ECO:0000313" key="2">
    <source>
        <dbReference type="EMBL" id="ADT99854.1"/>
    </source>
</evidence>
<sequence>MTLIVAAVTQQYAFHASDRYTSLPTRKACPDWDLHANKTVIAVGHDCWVVLGYTGLAYLDGKPTDQLIAEAISGYGDLSGDAAMIPWSPTRYPHYREIRDRVEHKLADAYSRLRRRTAEKYSTSVLASGVQRKNNLISGVMFQITALGRETTAVELVPRVLSQRNLLSEAVGMVDNPTIDRMRNRLEGATSPEQVRDRMMDAVVETSLVKEYVGDDVMGVILDKRNNTISTHFRPADEERQHNLWQEVDFLKDQPRLKAMTTVSTPYVLTPGMIWAPSVGNPGGWSMGSGISLNYSGFGESNPKSGTGFFASQPRRPDPGGTAPKKPSGMAAPFGLSGFVGGDQKDFDMDRFNE</sequence>
<evidence type="ECO:0000256" key="1">
    <source>
        <dbReference type="SAM" id="MobiDB-lite"/>
    </source>
</evidence>